<feature type="transmembrane region" description="Helical" evidence="1">
    <location>
        <begin position="59"/>
        <end position="85"/>
    </location>
</feature>
<organism evidence="2 3">
    <name type="scientific">Haemonchus placei</name>
    <name type="common">Barber's pole worm</name>
    <dbReference type="NCBI Taxonomy" id="6290"/>
    <lineage>
        <taxon>Eukaryota</taxon>
        <taxon>Metazoa</taxon>
        <taxon>Ecdysozoa</taxon>
        <taxon>Nematoda</taxon>
        <taxon>Chromadorea</taxon>
        <taxon>Rhabditida</taxon>
        <taxon>Rhabditina</taxon>
        <taxon>Rhabditomorpha</taxon>
        <taxon>Strongyloidea</taxon>
        <taxon>Trichostrongylidae</taxon>
        <taxon>Haemonchus</taxon>
    </lineage>
</organism>
<evidence type="ECO:0000313" key="3">
    <source>
        <dbReference type="Proteomes" id="UP000268014"/>
    </source>
</evidence>
<evidence type="ECO:0000313" key="2">
    <source>
        <dbReference type="EMBL" id="VDO83029.1"/>
    </source>
</evidence>
<dbReference type="Proteomes" id="UP000268014">
    <property type="component" value="Unassembled WGS sequence"/>
</dbReference>
<dbReference type="EMBL" id="UZAF01022095">
    <property type="protein sequence ID" value="VDO83029.1"/>
    <property type="molecule type" value="Genomic_DNA"/>
</dbReference>
<keyword evidence="1" id="KW-0812">Transmembrane</keyword>
<proteinExistence type="predicted"/>
<accession>A0A3P7YZG2</accession>
<keyword evidence="1" id="KW-1133">Transmembrane helix</keyword>
<evidence type="ECO:0000256" key="1">
    <source>
        <dbReference type="SAM" id="Phobius"/>
    </source>
</evidence>
<gene>
    <name evidence="2" type="ORF">HPLM_LOCUS20327</name>
</gene>
<name>A0A3P7YZG2_HAEPC</name>
<sequence>MIALFIAAVSNSSEKHMCDASCFSQSHHKGIGAFYLPPSAPACLSPHYGIRVPKMFQKILLCVLLVIALASFVSADFSCFFGDFICKSVTCRKCTVATCLNGDCVCTLCS</sequence>
<keyword evidence="3" id="KW-1185">Reference proteome</keyword>
<keyword evidence="1" id="KW-0472">Membrane</keyword>
<dbReference type="OrthoDB" id="5850281at2759"/>
<protein>
    <submittedName>
        <fullName evidence="2">Uncharacterized protein</fullName>
    </submittedName>
</protein>
<reference evidence="2 3" key="1">
    <citation type="submission" date="2018-11" db="EMBL/GenBank/DDBJ databases">
        <authorList>
            <consortium name="Pathogen Informatics"/>
        </authorList>
    </citation>
    <scope>NUCLEOTIDE SEQUENCE [LARGE SCALE GENOMIC DNA]</scope>
    <source>
        <strain evidence="2 3">MHpl1</strain>
    </source>
</reference>
<dbReference type="AlphaFoldDB" id="A0A3P7YZG2"/>